<dbReference type="InterPro" id="IPR000008">
    <property type="entry name" value="C2_dom"/>
</dbReference>
<dbReference type="GO" id="GO:0016020">
    <property type="term" value="C:membrane"/>
    <property type="evidence" value="ECO:0007669"/>
    <property type="project" value="TreeGrafter"/>
</dbReference>
<dbReference type="InterPro" id="IPR035892">
    <property type="entry name" value="C2_domain_sf"/>
</dbReference>
<dbReference type="PANTHER" id="PTHR46096:SF1">
    <property type="entry name" value="PERFORIN 1.5"/>
    <property type="match status" value="1"/>
</dbReference>
<dbReference type="PANTHER" id="PTHR46096">
    <property type="entry name" value="PERFORIN-1"/>
    <property type="match status" value="1"/>
</dbReference>
<dbReference type="GO" id="GO:0001913">
    <property type="term" value="P:T cell mediated cytotoxicity"/>
    <property type="evidence" value="ECO:0007669"/>
    <property type="project" value="TreeGrafter"/>
</dbReference>
<name>A0AAQ4RQG1_GASAC</name>
<evidence type="ECO:0000313" key="2">
    <source>
        <dbReference type="Ensembl" id="ENSGACP00000066016.1"/>
    </source>
</evidence>
<dbReference type="KEGG" id="gat:120831387"/>
<dbReference type="SMART" id="SM00239">
    <property type="entry name" value="C2"/>
    <property type="match status" value="1"/>
</dbReference>
<evidence type="ECO:0000259" key="1">
    <source>
        <dbReference type="PROSITE" id="PS50004"/>
    </source>
</evidence>
<dbReference type="GO" id="GO:0022829">
    <property type="term" value="F:wide pore channel activity"/>
    <property type="evidence" value="ECO:0007669"/>
    <property type="project" value="TreeGrafter"/>
</dbReference>
<evidence type="ECO:0000313" key="3">
    <source>
        <dbReference type="Proteomes" id="UP000007635"/>
    </source>
</evidence>
<dbReference type="PROSITE" id="PS50004">
    <property type="entry name" value="C2"/>
    <property type="match status" value="1"/>
</dbReference>
<dbReference type="InterPro" id="IPR052784">
    <property type="entry name" value="Perforin-1_pore-forming"/>
</dbReference>
<accession>A0AAQ4RQG1</accession>
<dbReference type="RefSeq" id="XP_040052745.1">
    <property type="nucleotide sequence ID" value="XM_040196811.1"/>
</dbReference>
<proteinExistence type="predicted"/>
<feature type="domain" description="C2" evidence="1">
    <location>
        <begin position="29"/>
        <end position="150"/>
    </location>
</feature>
<dbReference type="Proteomes" id="UP000007635">
    <property type="component" value="Chromosome XIII"/>
</dbReference>
<reference evidence="2 3" key="1">
    <citation type="journal article" date="2021" name="G3 (Bethesda)">
        <title>Improved contiguity of the threespine stickleback genome using long-read sequencing.</title>
        <authorList>
            <person name="Nath S."/>
            <person name="Shaw D.E."/>
            <person name="White M.A."/>
        </authorList>
    </citation>
    <scope>NUCLEOTIDE SEQUENCE [LARGE SCALE GENOMIC DNA]</scope>
    <source>
        <strain evidence="2 3">Lake Benthic</strain>
    </source>
</reference>
<sequence length="155" mass="17440">MLAFINPGDSLQDETRQSFKTTASCEAMASTRPLLLLVLCSLTLTDAQFKLFNLRATDLSANLLGRPDAYVKVSCGSSDLGETSVSRNQKNPWWEEEFATYKGQENDVMRLEVFDKDLFFDDLLGVCQRQIKRGTHAHDCFLEKGGTLHYTYTLG</sequence>
<dbReference type="GeneID" id="120831387"/>
<dbReference type="GO" id="GO:0051607">
    <property type="term" value="P:defense response to virus"/>
    <property type="evidence" value="ECO:0007669"/>
    <property type="project" value="TreeGrafter"/>
</dbReference>
<dbReference type="Gene3D" id="2.60.40.150">
    <property type="entry name" value="C2 domain"/>
    <property type="match status" value="1"/>
</dbReference>
<dbReference type="GO" id="GO:0001771">
    <property type="term" value="P:immunological synapse formation"/>
    <property type="evidence" value="ECO:0007669"/>
    <property type="project" value="TreeGrafter"/>
</dbReference>
<dbReference type="Ensembl" id="ENSGACT00000060742.1">
    <property type="protein sequence ID" value="ENSGACP00000066016.1"/>
    <property type="gene ID" value="ENSGACG00000025580.1"/>
</dbReference>
<reference evidence="2" key="2">
    <citation type="submission" date="2025-08" db="UniProtKB">
        <authorList>
            <consortium name="Ensembl"/>
        </authorList>
    </citation>
    <scope>IDENTIFICATION</scope>
</reference>
<dbReference type="SUPFAM" id="SSF49562">
    <property type="entry name" value="C2 domain (Calcium/lipid-binding domain, CaLB)"/>
    <property type="match status" value="1"/>
</dbReference>
<dbReference type="Pfam" id="PF00168">
    <property type="entry name" value="C2"/>
    <property type="match status" value="1"/>
</dbReference>
<organism evidence="2 3">
    <name type="scientific">Gasterosteus aculeatus aculeatus</name>
    <name type="common">three-spined stickleback</name>
    <dbReference type="NCBI Taxonomy" id="481459"/>
    <lineage>
        <taxon>Eukaryota</taxon>
        <taxon>Metazoa</taxon>
        <taxon>Chordata</taxon>
        <taxon>Craniata</taxon>
        <taxon>Vertebrata</taxon>
        <taxon>Euteleostomi</taxon>
        <taxon>Actinopterygii</taxon>
        <taxon>Neopterygii</taxon>
        <taxon>Teleostei</taxon>
        <taxon>Neoteleostei</taxon>
        <taxon>Acanthomorphata</taxon>
        <taxon>Eupercaria</taxon>
        <taxon>Perciformes</taxon>
        <taxon>Cottioidei</taxon>
        <taxon>Gasterosteales</taxon>
        <taxon>Gasterosteidae</taxon>
        <taxon>Gasterosteus</taxon>
    </lineage>
</organism>
<dbReference type="AlphaFoldDB" id="A0AAQ4RQG1"/>
<keyword evidence="3" id="KW-1185">Reference proteome</keyword>
<protein>
    <recommendedName>
        <fullName evidence="1">C2 domain-containing protein</fullName>
    </recommendedName>
</protein>
<dbReference type="GeneTree" id="ENSGT00390000012710"/>
<reference evidence="2" key="3">
    <citation type="submission" date="2025-09" db="UniProtKB">
        <authorList>
            <consortium name="Ensembl"/>
        </authorList>
    </citation>
    <scope>IDENTIFICATION</scope>
</reference>